<dbReference type="PANTHER" id="PTHR42887">
    <property type="entry name" value="OS12G0638800 PROTEIN"/>
    <property type="match status" value="1"/>
</dbReference>
<dbReference type="Proteomes" id="UP000265515">
    <property type="component" value="Unassembled WGS sequence"/>
</dbReference>
<dbReference type="PANTHER" id="PTHR42887:SF2">
    <property type="entry name" value="OS12G0638800 PROTEIN"/>
    <property type="match status" value="1"/>
</dbReference>
<keyword evidence="3" id="KW-0274">FAD</keyword>
<dbReference type="AlphaFoldDB" id="A0A388M7F3"/>
<accession>A0A388M7F3</accession>
<comment type="caution">
    <text evidence="6">The sequence shown here is derived from an EMBL/GenBank/DDBJ whole genome shotgun (WGS) entry which is preliminary data.</text>
</comment>
<dbReference type="Gene3D" id="2.40.30.10">
    <property type="entry name" value="Translation factors"/>
    <property type="match status" value="1"/>
</dbReference>
<evidence type="ECO:0000313" key="7">
    <source>
        <dbReference type="Proteomes" id="UP000265515"/>
    </source>
</evidence>
<keyword evidence="2" id="KW-0285">Flavoprotein</keyword>
<keyword evidence="7" id="KW-1185">Reference proteome</keyword>
<dbReference type="InterPro" id="IPR004792">
    <property type="entry name" value="BaiN-like"/>
</dbReference>
<gene>
    <name evidence="6" type="ORF">CBR_g50657</name>
</gene>
<dbReference type="Gene3D" id="3.50.50.60">
    <property type="entry name" value="FAD/NAD(P)-binding domain"/>
    <property type="match status" value="1"/>
</dbReference>
<feature type="domain" description="RsdA/BaiN/AoA(So)-like insert" evidence="5">
    <location>
        <begin position="73"/>
        <end position="244"/>
    </location>
</feature>
<organism evidence="6 7">
    <name type="scientific">Chara braunii</name>
    <name type="common">Braun's stonewort</name>
    <dbReference type="NCBI Taxonomy" id="69332"/>
    <lineage>
        <taxon>Eukaryota</taxon>
        <taxon>Viridiplantae</taxon>
        <taxon>Streptophyta</taxon>
        <taxon>Charophyceae</taxon>
        <taxon>Charales</taxon>
        <taxon>Characeae</taxon>
        <taxon>Chara</taxon>
    </lineage>
</organism>
<dbReference type="NCBIfam" id="TIGR00275">
    <property type="entry name" value="aminoacetone oxidase family FAD-binding enzyme"/>
    <property type="match status" value="1"/>
</dbReference>
<reference evidence="6 7" key="1">
    <citation type="journal article" date="2018" name="Cell">
        <title>The Chara Genome: Secondary Complexity and Implications for Plant Terrestrialization.</title>
        <authorList>
            <person name="Nishiyama T."/>
            <person name="Sakayama H."/>
            <person name="Vries J.D."/>
            <person name="Buschmann H."/>
            <person name="Saint-Marcoux D."/>
            <person name="Ullrich K.K."/>
            <person name="Haas F.B."/>
            <person name="Vanderstraeten L."/>
            <person name="Becker D."/>
            <person name="Lang D."/>
            <person name="Vosolsobe S."/>
            <person name="Rombauts S."/>
            <person name="Wilhelmsson P.K.I."/>
            <person name="Janitza P."/>
            <person name="Kern R."/>
            <person name="Heyl A."/>
            <person name="Rumpler F."/>
            <person name="Villalobos L.I.A.C."/>
            <person name="Clay J.M."/>
            <person name="Skokan R."/>
            <person name="Toyoda A."/>
            <person name="Suzuki Y."/>
            <person name="Kagoshima H."/>
            <person name="Schijlen E."/>
            <person name="Tajeshwar N."/>
            <person name="Catarino B."/>
            <person name="Hetherington A.J."/>
            <person name="Saltykova A."/>
            <person name="Bonnot C."/>
            <person name="Breuninger H."/>
            <person name="Symeonidi A."/>
            <person name="Radhakrishnan G.V."/>
            <person name="Van Nieuwerburgh F."/>
            <person name="Deforce D."/>
            <person name="Chang C."/>
            <person name="Karol K.G."/>
            <person name="Hedrich R."/>
            <person name="Ulvskov P."/>
            <person name="Glockner G."/>
            <person name="Delwiche C.F."/>
            <person name="Petrasek J."/>
            <person name="Van de Peer Y."/>
            <person name="Friml J."/>
            <person name="Beilby M."/>
            <person name="Dolan L."/>
            <person name="Kohara Y."/>
            <person name="Sugano S."/>
            <person name="Fujiyama A."/>
            <person name="Delaux P.-M."/>
            <person name="Quint M."/>
            <person name="TheiBen G."/>
            <person name="Hagemann M."/>
            <person name="Harholt J."/>
            <person name="Dunand C."/>
            <person name="Zachgo S."/>
            <person name="Langdale J."/>
            <person name="Maumus F."/>
            <person name="Straeten D.V.D."/>
            <person name="Gould S.B."/>
            <person name="Rensing S.A."/>
        </authorList>
    </citation>
    <scope>NUCLEOTIDE SEQUENCE [LARGE SCALE GENOMIC DNA]</scope>
    <source>
        <strain evidence="6 7">S276</strain>
    </source>
</reference>
<dbReference type="SUPFAM" id="SSF51905">
    <property type="entry name" value="FAD/NAD(P)-binding domain"/>
    <property type="match status" value="1"/>
</dbReference>
<evidence type="ECO:0000259" key="5">
    <source>
        <dbReference type="Pfam" id="PF22780"/>
    </source>
</evidence>
<dbReference type="STRING" id="69332.A0A388M7F3"/>
<evidence type="ECO:0000259" key="4">
    <source>
        <dbReference type="Pfam" id="PF03486"/>
    </source>
</evidence>
<evidence type="ECO:0000256" key="1">
    <source>
        <dbReference type="ARBA" id="ARBA00001974"/>
    </source>
</evidence>
<dbReference type="OrthoDB" id="9930022at2759"/>
<dbReference type="SUPFAM" id="SSF160996">
    <property type="entry name" value="HI0933 insert domain-like"/>
    <property type="match status" value="1"/>
</dbReference>
<evidence type="ECO:0000256" key="3">
    <source>
        <dbReference type="ARBA" id="ARBA00022827"/>
    </source>
</evidence>
<dbReference type="InterPro" id="IPR057661">
    <property type="entry name" value="RsdA/BaiN/AoA(So)_Rossmann"/>
</dbReference>
<feature type="domain" description="RsdA/BaiN/AoA(So)-like Rossmann fold-like" evidence="4">
    <location>
        <begin position="46"/>
        <end position="297"/>
    </location>
</feature>
<dbReference type="EMBL" id="BFEA01000809">
    <property type="protein sequence ID" value="GBG90409.1"/>
    <property type="molecule type" value="Genomic_DNA"/>
</dbReference>
<dbReference type="OMA" id="YNLQWSF"/>
<dbReference type="Gramene" id="GBG90409">
    <property type="protein sequence ID" value="GBG90409"/>
    <property type="gene ID" value="CBR_g50657"/>
</dbReference>
<dbReference type="Pfam" id="PF03486">
    <property type="entry name" value="HI0933_like"/>
    <property type="match status" value="1"/>
</dbReference>
<evidence type="ECO:0000313" key="6">
    <source>
        <dbReference type="EMBL" id="GBG90409.1"/>
    </source>
</evidence>
<sequence length="312" mass="33688">PIRTGTSIRRIAKSADGSFEIFAGRKGSGGSAEYNSKNTPPSFRADYVLLATGGTRQGYELATYLGHTIVDPVPSLFTFKISDNELTALAGVSFPKVVATLELEGKRRPGAHLTQEGPLLITHWGLSGPAILRLSAWAARDLFQTNYTGTLLVDFVPQQKATEVCAILGTQKQAAQQKRKIGGSPPVDLNIPRRFWLYIISHKGLNPDDTWGSIPASRLQEIGHLLKRWPFPVSGKGVFKEEFVTAGGIPLVEIDLQSMESRKCPNLYFAGEVLDIDGVTGGFNFQNAWTGGFLAGTSIAKAVAVMLADGEN</sequence>
<dbReference type="Pfam" id="PF22780">
    <property type="entry name" value="HI0933_like_1st"/>
    <property type="match status" value="1"/>
</dbReference>
<evidence type="ECO:0008006" key="8">
    <source>
        <dbReference type="Google" id="ProtNLM"/>
    </source>
</evidence>
<dbReference type="InterPro" id="IPR036188">
    <property type="entry name" value="FAD/NAD-bd_sf"/>
</dbReference>
<name>A0A388M7F3_CHABU</name>
<comment type="cofactor">
    <cofactor evidence="1">
        <name>FAD</name>
        <dbReference type="ChEBI" id="CHEBI:57692"/>
    </cofactor>
</comment>
<dbReference type="InterPro" id="IPR023166">
    <property type="entry name" value="BaiN-like_dom_sf"/>
</dbReference>
<dbReference type="InterPro" id="IPR055178">
    <property type="entry name" value="RsdA/BaiN/AoA(So)-like_dom"/>
</dbReference>
<dbReference type="Gene3D" id="1.10.8.260">
    <property type="entry name" value="HI0933 insert domain-like"/>
    <property type="match status" value="1"/>
</dbReference>
<feature type="non-terminal residue" evidence="6">
    <location>
        <position position="1"/>
    </location>
</feature>
<proteinExistence type="predicted"/>
<protein>
    <recommendedName>
        <fullName evidence="8">FAD-dependent oxidoreductase 2 FAD binding domain-containing protein</fullName>
    </recommendedName>
</protein>
<evidence type="ECO:0000256" key="2">
    <source>
        <dbReference type="ARBA" id="ARBA00022630"/>
    </source>
</evidence>